<evidence type="ECO:0000256" key="3">
    <source>
        <dbReference type="ARBA" id="ARBA00022692"/>
    </source>
</evidence>
<keyword evidence="4" id="KW-0732">Signal</keyword>
<keyword evidence="6 14" id="KW-1133">Transmembrane helix</keyword>
<sequence>MSAKRQVVSAGCCGGKSRAKVTSLDELDEKALRSDQNQMRQTIKLMVILMVPVIGLIVLALVELTQSLNTFRHTKAAQVAFNDTLAIANVVTALQVERGTTAMFISSGKTSLAARGKMETARAIADFKVTAVKNWPRLTHYDAIRNMTVLMDTLKGHRTSVNTTEVDIDTNIVFYTNITLALLSSMTANIILPNKGRNWHQFVAFNSILLAGDAVGIQRALGASYFAACYITTFDLSWFLRLQAEVGNYLEQVFYYSPSTKERFYTGLDKLAPLGAELERNKQRVTNESYIRICQEWSPSERVANGIYFFGNMTIYIGMLAALRKTMVQEIVVELQEVCDTEETMLIVYAVLMAVVITVTFFITWSVQGMTGRIRTYARTMALKTSELQQEKRQTERLLYQMLPPSVANQLKSNGIVEAEFFDSVTIYFSDIVGFTNLSARSTPHQIVDLLNALYSMFDKIIDLYDVYKVETIGDAYMVVSGLPVANGVKHAREMALLSLHLLRSLHDFRVPHMPEERLRLRIGLHSGDCVAGVVGIKMPRYCLFGDTVNTASRMESTGEALKIHISAITKHILDQFGSFVTEPRGMVSIKGKGEMTTFWLQRHKSQTKWETENFSLVGDAGGDASNAPNE</sequence>
<evidence type="ECO:0000256" key="8">
    <source>
        <dbReference type="ARBA" id="ARBA00023136"/>
    </source>
</evidence>
<keyword evidence="3 14" id="KW-0812">Transmembrane</keyword>
<evidence type="ECO:0000256" key="13">
    <source>
        <dbReference type="RuleBase" id="RU000405"/>
    </source>
</evidence>
<feature type="transmembrane region" description="Helical" evidence="14">
    <location>
        <begin position="43"/>
        <end position="62"/>
    </location>
</feature>
<dbReference type="InterPro" id="IPR001054">
    <property type="entry name" value="A/G_cyclase"/>
</dbReference>
<evidence type="ECO:0000256" key="12">
    <source>
        <dbReference type="ARBA" id="ARBA00023293"/>
    </source>
</evidence>
<comment type="caution">
    <text evidence="16">The sequence shown here is derived from an EMBL/GenBank/DDBJ whole genome shotgun (WGS) entry which is preliminary data.</text>
</comment>
<dbReference type="Pfam" id="PF07701">
    <property type="entry name" value="HNOBA"/>
    <property type="match status" value="1"/>
</dbReference>
<dbReference type="FunFam" id="3.30.70.1230:FF:000004">
    <property type="entry name" value="Guanylate cyclase"/>
    <property type="match status" value="1"/>
</dbReference>
<dbReference type="GO" id="GO:0001653">
    <property type="term" value="F:peptide receptor activity"/>
    <property type="evidence" value="ECO:0007669"/>
    <property type="project" value="TreeGrafter"/>
</dbReference>
<comment type="subcellular location">
    <subcellularLocation>
        <location evidence="1">Membrane</location>
        <topology evidence="1">Single-pass type I membrane protein</topology>
    </subcellularLocation>
</comment>
<evidence type="ECO:0000256" key="10">
    <source>
        <dbReference type="ARBA" id="ARBA00023180"/>
    </source>
</evidence>
<evidence type="ECO:0000256" key="4">
    <source>
        <dbReference type="ARBA" id="ARBA00022729"/>
    </source>
</evidence>
<dbReference type="InterPro" id="IPR018297">
    <property type="entry name" value="A/G_cyclase_CS"/>
</dbReference>
<reference evidence="16" key="1">
    <citation type="journal article" date="2023" name="Mol. Biol. Evol.">
        <title>Third-Generation Sequencing Reveals the Adaptive Role of the Epigenome in Three Deep-Sea Polychaetes.</title>
        <authorList>
            <person name="Perez M."/>
            <person name="Aroh O."/>
            <person name="Sun Y."/>
            <person name="Lan Y."/>
            <person name="Juniper S.K."/>
            <person name="Young C.R."/>
            <person name="Angers B."/>
            <person name="Qian P.Y."/>
        </authorList>
    </citation>
    <scope>NUCLEOTIDE SEQUENCE</scope>
    <source>
        <strain evidence="16">R07B-5</strain>
    </source>
</reference>
<dbReference type="EMBL" id="JAODUO010001128">
    <property type="protein sequence ID" value="KAK2170888.1"/>
    <property type="molecule type" value="Genomic_DNA"/>
</dbReference>
<feature type="transmembrane region" description="Helical" evidence="14">
    <location>
        <begin position="307"/>
        <end position="324"/>
    </location>
</feature>
<dbReference type="InterPro" id="IPR029787">
    <property type="entry name" value="Nucleotide_cyclase"/>
</dbReference>
<dbReference type="Pfam" id="PF08376">
    <property type="entry name" value="NIT"/>
    <property type="match status" value="1"/>
</dbReference>
<dbReference type="Gene3D" id="3.30.70.1230">
    <property type="entry name" value="Nucleotide cyclase"/>
    <property type="match status" value="1"/>
</dbReference>
<gene>
    <name evidence="16" type="ORF">NP493_1127g02053</name>
</gene>
<dbReference type="Proteomes" id="UP001209878">
    <property type="component" value="Unassembled WGS sequence"/>
</dbReference>
<keyword evidence="7" id="KW-0342">GTP-binding</keyword>
<keyword evidence="12" id="KW-0141">cGMP biosynthesis</keyword>
<keyword evidence="9" id="KW-0675">Receptor</keyword>
<dbReference type="AlphaFoldDB" id="A0AAD9NJJ4"/>
<proteinExistence type="inferred from homology"/>
<evidence type="ECO:0000313" key="17">
    <source>
        <dbReference type="Proteomes" id="UP001209878"/>
    </source>
</evidence>
<dbReference type="Gene3D" id="6.10.250.780">
    <property type="match status" value="1"/>
</dbReference>
<dbReference type="EC" id="4.6.1.2" evidence="2"/>
<keyword evidence="17" id="KW-1185">Reference proteome</keyword>
<evidence type="ECO:0000256" key="9">
    <source>
        <dbReference type="ARBA" id="ARBA00023170"/>
    </source>
</evidence>
<evidence type="ECO:0000256" key="1">
    <source>
        <dbReference type="ARBA" id="ARBA00004479"/>
    </source>
</evidence>
<dbReference type="PROSITE" id="PS00452">
    <property type="entry name" value="GUANYLATE_CYCLASE_1"/>
    <property type="match status" value="1"/>
</dbReference>
<dbReference type="GO" id="GO:0004383">
    <property type="term" value="F:guanylate cyclase activity"/>
    <property type="evidence" value="ECO:0007669"/>
    <property type="project" value="UniProtKB-EC"/>
</dbReference>
<feature type="transmembrane region" description="Helical" evidence="14">
    <location>
        <begin position="344"/>
        <end position="365"/>
    </location>
</feature>
<evidence type="ECO:0000313" key="16">
    <source>
        <dbReference type="EMBL" id="KAK2170888.1"/>
    </source>
</evidence>
<dbReference type="InterPro" id="IPR050401">
    <property type="entry name" value="Cyclic_nucleotide_synthase"/>
</dbReference>
<dbReference type="GO" id="GO:0007168">
    <property type="term" value="P:receptor guanylyl cyclase signaling pathway"/>
    <property type="evidence" value="ECO:0007669"/>
    <property type="project" value="TreeGrafter"/>
</dbReference>
<dbReference type="InterPro" id="IPR011645">
    <property type="entry name" value="HNOB_dom_associated"/>
</dbReference>
<dbReference type="PANTHER" id="PTHR11920:SF501">
    <property type="entry name" value="GUANYLATE CYCLASE 32E"/>
    <property type="match status" value="1"/>
</dbReference>
<name>A0AAD9NJJ4_RIDPI</name>
<dbReference type="GO" id="GO:0005525">
    <property type="term" value="F:GTP binding"/>
    <property type="evidence" value="ECO:0007669"/>
    <property type="project" value="UniProtKB-KW"/>
</dbReference>
<organism evidence="16 17">
    <name type="scientific">Ridgeia piscesae</name>
    <name type="common">Tubeworm</name>
    <dbReference type="NCBI Taxonomy" id="27915"/>
    <lineage>
        <taxon>Eukaryota</taxon>
        <taxon>Metazoa</taxon>
        <taxon>Spiralia</taxon>
        <taxon>Lophotrochozoa</taxon>
        <taxon>Annelida</taxon>
        <taxon>Polychaeta</taxon>
        <taxon>Sedentaria</taxon>
        <taxon>Canalipalpata</taxon>
        <taxon>Sabellida</taxon>
        <taxon>Siboglinidae</taxon>
        <taxon>Ridgeia</taxon>
    </lineage>
</organism>
<dbReference type="Pfam" id="PF00211">
    <property type="entry name" value="Guanylate_cyc"/>
    <property type="match status" value="1"/>
</dbReference>
<evidence type="ECO:0000256" key="2">
    <source>
        <dbReference type="ARBA" id="ARBA00012202"/>
    </source>
</evidence>
<dbReference type="SUPFAM" id="SSF55073">
    <property type="entry name" value="Nucleotide cyclase"/>
    <property type="match status" value="1"/>
</dbReference>
<evidence type="ECO:0000256" key="11">
    <source>
        <dbReference type="ARBA" id="ARBA00023239"/>
    </source>
</evidence>
<dbReference type="PROSITE" id="PS50125">
    <property type="entry name" value="GUANYLATE_CYCLASE_2"/>
    <property type="match status" value="1"/>
</dbReference>
<keyword evidence="5" id="KW-0547">Nucleotide-binding</keyword>
<dbReference type="GO" id="GO:0035556">
    <property type="term" value="P:intracellular signal transduction"/>
    <property type="evidence" value="ECO:0007669"/>
    <property type="project" value="InterPro"/>
</dbReference>
<dbReference type="InterPro" id="IPR013587">
    <property type="entry name" value="Nitrate/nitrite_sensing"/>
</dbReference>
<comment type="similarity">
    <text evidence="13">Belongs to the adenylyl cyclase class-4/guanylyl cyclase family.</text>
</comment>
<dbReference type="GO" id="GO:0005886">
    <property type="term" value="C:plasma membrane"/>
    <property type="evidence" value="ECO:0007669"/>
    <property type="project" value="TreeGrafter"/>
</dbReference>
<dbReference type="PANTHER" id="PTHR11920">
    <property type="entry name" value="GUANYLYL CYCLASE"/>
    <property type="match status" value="1"/>
</dbReference>
<keyword evidence="10" id="KW-0325">Glycoprotein</keyword>
<dbReference type="GO" id="GO:0004016">
    <property type="term" value="F:adenylate cyclase activity"/>
    <property type="evidence" value="ECO:0007669"/>
    <property type="project" value="TreeGrafter"/>
</dbReference>
<keyword evidence="8 14" id="KW-0472">Membrane</keyword>
<evidence type="ECO:0000259" key="15">
    <source>
        <dbReference type="PROSITE" id="PS50125"/>
    </source>
</evidence>
<dbReference type="CDD" id="cd07302">
    <property type="entry name" value="CHD"/>
    <property type="match status" value="1"/>
</dbReference>
<accession>A0AAD9NJJ4</accession>
<evidence type="ECO:0000256" key="7">
    <source>
        <dbReference type="ARBA" id="ARBA00023134"/>
    </source>
</evidence>
<evidence type="ECO:0000256" key="14">
    <source>
        <dbReference type="SAM" id="Phobius"/>
    </source>
</evidence>
<keyword evidence="11 13" id="KW-0456">Lyase</keyword>
<evidence type="ECO:0000256" key="6">
    <source>
        <dbReference type="ARBA" id="ARBA00022989"/>
    </source>
</evidence>
<protein>
    <recommendedName>
        <fullName evidence="2">guanylate cyclase</fullName>
        <ecNumber evidence="2">4.6.1.2</ecNumber>
    </recommendedName>
</protein>
<dbReference type="SMART" id="SM00044">
    <property type="entry name" value="CYCc"/>
    <property type="match status" value="1"/>
</dbReference>
<evidence type="ECO:0000256" key="5">
    <source>
        <dbReference type="ARBA" id="ARBA00022741"/>
    </source>
</evidence>
<feature type="domain" description="Guanylate cyclase" evidence="15">
    <location>
        <begin position="426"/>
        <end position="556"/>
    </location>
</feature>